<protein>
    <submittedName>
        <fullName evidence="1">Uncharacterized protein</fullName>
    </submittedName>
</protein>
<gene>
    <name evidence="1" type="ORF">SAMN05661093_11213</name>
</gene>
<evidence type="ECO:0000313" key="2">
    <source>
        <dbReference type="Proteomes" id="UP000192674"/>
    </source>
</evidence>
<sequence>MDGVRHTMKPLGAAPEFIRRAAIAWIRAADAGLIDAGELTWLLAHLPAEPQATAETGAGG</sequence>
<reference evidence="1 2" key="1">
    <citation type="submission" date="2017-04" db="EMBL/GenBank/DDBJ databases">
        <authorList>
            <person name="Afonso C.L."/>
            <person name="Miller P.J."/>
            <person name="Scott M.A."/>
            <person name="Spackman E."/>
            <person name="Goraichik I."/>
            <person name="Dimitrov K.M."/>
            <person name="Suarez D.L."/>
            <person name="Swayne D.E."/>
        </authorList>
    </citation>
    <scope>NUCLEOTIDE SEQUENCE [LARGE SCALE GENOMIC DNA]</scope>
    <source>
        <strain evidence="1 2">DSM 43828</strain>
    </source>
</reference>
<dbReference type="EMBL" id="FWXV01000030">
    <property type="protein sequence ID" value="SMD27603.1"/>
    <property type="molecule type" value="Genomic_DNA"/>
</dbReference>
<evidence type="ECO:0000313" key="1">
    <source>
        <dbReference type="EMBL" id="SMD27603.1"/>
    </source>
</evidence>
<proteinExistence type="predicted"/>
<accession>A0A1W2G0F9</accession>
<dbReference type="RefSeq" id="WP_084435087.1">
    <property type="nucleotide sequence ID" value="NZ_FWXV01000030.1"/>
</dbReference>
<dbReference type="Proteomes" id="UP000192674">
    <property type="component" value="Unassembled WGS sequence"/>
</dbReference>
<organism evidence="1 2">
    <name type="scientific">Kibdelosporangium aridum</name>
    <dbReference type="NCBI Taxonomy" id="2030"/>
    <lineage>
        <taxon>Bacteria</taxon>
        <taxon>Bacillati</taxon>
        <taxon>Actinomycetota</taxon>
        <taxon>Actinomycetes</taxon>
        <taxon>Pseudonocardiales</taxon>
        <taxon>Pseudonocardiaceae</taxon>
        <taxon>Kibdelosporangium</taxon>
    </lineage>
</organism>
<dbReference type="AlphaFoldDB" id="A0A1W2G0F9"/>
<keyword evidence="2" id="KW-1185">Reference proteome</keyword>
<name>A0A1W2G0F9_KIBAR</name>